<organism evidence="2 3">
    <name type="scientific">Pyrocoelia pectoralis</name>
    <dbReference type="NCBI Taxonomy" id="417401"/>
    <lineage>
        <taxon>Eukaryota</taxon>
        <taxon>Metazoa</taxon>
        <taxon>Ecdysozoa</taxon>
        <taxon>Arthropoda</taxon>
        <taxon>Hexapoda</taxon>
        <taxon>Insecta</taxon>
        <taxon>Pterygota</taxon>
        <taxon>Neoptera</taxon>
        <taxon>Endopterygota</taxon>
        <taxon>Coleoptera</taxon>
        <taxon>Polyphaga</taxon>
        <taxon>Elateriformia</taxon>
        <taxon>Elateroidea</taxon>
        <taxon>Lampyridae</taxon>
        <taxon>Lampyrinae</taxon>
        <taxon>Pyrocoelia</taxon>
    </lineage>
</organism>
<evidence type="ECO:0000313" key="2">
    <source>
        <dbReference type="EMBL" id="KAK5640847.1"/>
    </source>
</evidence>
<sequence length="256" mass="28856">MEMALSGKINNTTNGRIGSPHTNGCKHIPVKSLPNLVELKTQNGNVKNGHHLQETIVESVMKLITAETKKESNHSLQSQWKTLEVTGEKNARLICIRDESLSNELPKNPPPSFVTLSPEETEVQVIPAENESNTIDKAAAEKMSERNIEDETVPERNCVVRTKKVKTSVKISRLPKLSLKKLTPLPKQKIKSILQGKLQHAKAMKIIPMYCKTSDQHPWEVLNKITDRLLQDILFVISKEIQVNNILQSLYNSEFL</sequence>
<feature type="compositionally biased region" description="Polar residues" evidence="1">
    <location>
        <begin position="8"/>
        <end position="22"/>
    </location>
</feature>
<dbReference type="Proteomes" id="UP001329430">
    <property type="component" value="Chromosome 7"/>
</dbReference>
<reference evidence="2 3" key="1">
    <citation type="journal article" date="2024" name="Insects">
        <title>An Improved Chromosome-Level Genome Assembly of the Firefly Pyrocoelia pectoralis.</title>
        <authorList>
            <person name="Fu X."/>
            <person name="Meyer-Rochow V.B."/>
            <person name="Ballantyne L."/>
            <person name="Zhu X."/>
        </authorList>
    </citation>
    <scope>NUCLEOTIDE SEQUENCE [LARGE SCALE GENOMIC DNA]</scope>
    <source>
        <tissue evidence="2">Whole body</tissue>
    </source>
</reference>
<comment type="caution">
    <text evidence="2">The sequence shown here is derived from an EMBL/GenBank/DDBJ whole genome shotgun (WGS) entry which is preliminary data.</text>
</comment>
<name>A0AAN7ZEU9_9COLE</name>
<dbReference type="EMBL" id="JAVRBK010000007">
    <property type="protein sequence ID" value="KAK5640847.1"/>
    <property type="molecule type" value="Genomic_DNA"/>
</dbReference>
<gene>
    <name evidence="2" type="ORF">RI129_009394</name>
</gene>
<proteinExistence type="predicted"/>
<evidence type="ECO:0000313" key="3">
    <source>
        <dbReference type="Proteomes" id="UP001329430"/>
    </source>
</evidence>
<feature type="region of interest" description="Disordered" evidence="1">
    <location>
        <begin position="1"/>
        <end position="25"/>
    </location>
</feature>
<evidence type="ECO:0000256" key="1">
    <source>
        <dbReference type="SAM" id="MobiDB-lite"/>
    </source>
</evidence>
<dbReference type="AlphaFoldDB" id="A0AAN7ZEU9"/>
<accession>A0AAN7ZEU9</accession>
<protein>
    <submittedName>
        <fullName evidence="2">Uncharacterized protein</fullName>
    </submittedName>
</protein>
<keyword evidence="3" id="KW-1185">Reference proteome</keyword>